<evidence type="ECO:0000313" key="2">
    <source>
        <dbReference type="EMBL" id="QHS50140.1"/>
    </source>
</evidence>
<dbReference type="PROSITE" id="PS50075">
    <property type="entry name" value="CARRIER"/>
    <property type="match status" value="1"/>
</dbReference>
<feature type="domain" description="Carrier" evidence="1">
    <location>
        <begin position="1"/>
        <end position="83"/>
    </location>
</feature>
<dbReference type="RefSeq" id="WP_162122901.1">
    <property type="nucleotide sequence ID" value="NZ_CP048111.1"/>
</dbReference>
<gene>
    <name evidence="2" type="ORF">GW952_31475</name>
</gene>
<name>A0A6P1V7K5_9ENTR</name>
<reference evidence="2 3" key="1">
    <citation type="submission" date="2020-01" db="EMBL/GenBank/DDBJ databases">
        <title>Bactrocera dorsalis gut bacteria genome.</title>
        <authorList>
            <person name="Zhang H."/>
            <person name="Cai Z."/>
        </authorList>
    </citation>
    <scope>NUCLEOTIDE SEQUENCE [LARGE SCALE GENOMIC DNA]</scope>
    <source>
        <strain evidence="2 3">BD177</strain>
        <plasmid evidence="2 3">unnamed3</plasmid>
    </source>
</reference>
<accession>A0A6P1V7K5</accession>
<dbReference type="EMBL" id="CP048111">
    <property type="protein sequence ID" value="QHS50140.1"/>
    <property type="molecule type" value="Genomic_DNA"/>
</dbReference>
<evidence type="ECO:0000313" key="3">
    <source>
        <dbReference type="Proteomes" id="UP000464389"/>
    </source>
</evidence>
<sequence>MQKIDIKELVKLLNNTSEREESVFPHEITEEHANFKFDDLGFDSLAILNFLEDLKQEFELEVEYDDVIEAQTPAELLSLIQKS</sequence>
<dbReference type="InterPro" id="IPR036736">
    <property type="entry name" value="ACP-like_sf"/>
</dbReference>
<protein>
    <submittedName>
        <fullName evidence="2">Acyl carrier protein</fullName>
    </submittedName>
</protein>
<keyword evidence="2" id="KW-0614">Plasmid</keyword>
<dbReference type="Pfam" id="PF00550">
    <property type="entry name" value="PP-binding"/>
    <property type="match status" value="1"/>
</dbReference>
<evidence type="ECO:0000259" key="1">
    <source>
        <dbReference type="PROSITE" id="PS50075"/>
    </source>
</evidence>
<dbReference type="InterPro" id="IPR009081">
    <property type="entry name" value="PP-bd_ACP"/>
</dbReference>
<dbReference type="SUPFAM" id="SSF47336">
    <property type="entry name" value="ACP-like"/>
    <property type="match status" value="1"/>
</dbReference>
<organism evidence="2 3">
    <name type="scientific">Klebsiella michiganensis</name>
    <dbReference type="NCBI Taxonomy" id="1134687"/>
    <lineage>
        <taxon>Bacteria</taxon>
        <taxon>Pseudomonadati</taxon>
        <taxon>Pseudomonadota</taxon>
        <taxon>Gammaproteobacteria</taxon>
        <taxon>Enterobacterales</taxon>
        <taxon>Enterobacteriaceae</taxon>
        <taxon>Klebsiella/Raoultella group</taxon>
        <taxon>Klebsiella</taxon>
    </lineage>
</organism>
<geneLocation type="plasmid" evidence="2">
    <name>unnamed3</name>
</geneLocation>
<dbReference type="Proteomes" id="UP000464389">
    <property type="component" value="Plasmid unnamed3"/>
</dbReference>
<dbReference type="Gene3D" id="1.10.1200.10">
    <property type="entry name" value="ACP-like"/>
    <property type="match status" value="1"/>
</dbReference>
<dbReference type="AlphaFoldDB" id="A0A6P1V7K5"/>
<proteinExistence type="predicted"/>